<comment type="subcellular location">
    <subcellularLocation>
        <location evidence="7">Secreted</location>
        <location evidence="7">Cell wall</location>
    </subcellularLocation>
    <subcellularLocation>
        <location evidence="7">Membrane</location>
        <topology evidence="7">Peripheral membrane protein</topology>
    </subcellularLocation>
</comment>
<dbReference type="InterPro" id="IPR007117">
    <property type="entry name" value="Expansin_CBD"/>
</dbReference>
<evidence type="ECO:0000256" key="6">
    <source>
        <dbReference type="ARBA" id="ARBA00023316"/>
    </source>
</evidence>
<dbReference type="InterPro" id="IPR009009">
    <property type="entry name" value="RlpA-like_DPBB"/>
</dbReference>
<dbReference type="SUPFAM" id="SSF50685">
    <property type="entry name" value="Barwin-like endoglucanases"/>
    <property type="match status" value="1"/>
</dbReference>
<dbReference type="SUPFAM" id="SSF49590">
    <property type="entry name" value="PHL pollen allergen"/>
    <property type="match status" value="1"/>
</dbReference>
<evidence type="ECO:0000256" key="4">
    <source>
        <dbReference type="ARBA" id="ARBA00022729"/>
    </source>
</evidence>
<dbReference type="PANTHER" id="PTHR31867">
    <property type="entry name" value="EXPANSIN-A15"/>
    <property type="match status" value="1"/>
</dbReference>
<organism evidence="10 11">
    <name type="scientific">Vitis vinifera</name>
    <name type="common">Grape</name>
    <dbReference type="NCBI Taxonomy" id="29760"/>
    <lineage>
        <taxon>Eukaryota</taxon>
        <taxon>Viridiplantae</taxon>
        <taxon>Streptophyta</taxon>
        <taxon>Embryophyta</taxon>
        <taxon>Tracheophyta</taxon>
        <taxon>Spermatophyta</taxon>
        <taxon>Magnoliopsida</taxon>
        <taxon>eudicotyledons</taxon>
        <taxon>Gunneridae</taxon>
        <taxon>Pentapetalae</taxon>
        <taxon>rosids</taxon>
        <taxon>Vitales</taxon>
        <taxon>Vitaceae</taxon>
        <taxon>Viteae</taxon>
        <taxon>Vitis</taxon>
    </lineage>
</organism>
<dbReference type="OrthoDB" id="5823761at2759"/>
<evidence type="ECO:0000259" key="9">
    <source>
        <dbReference type="PROSITE" id="PS50843"/>
    </source>
</evidence>
<gene>
    <name evidence="10" type="primary">EXPA2_5</name>
    <name evidence="10" type="ORF">CK203_076971</name>
</gene>
<protein>
    <recommendedName>
        <fullName evidence="7">Expansin</fullName>
    </recommendedName>
</protein>
<evidence type="ECO:0000313" key="10">
    <source>
        <dbReference type="EMBL" id="RVW40995.1"/>
    </source>
</evidence>
<reference evidence="10 11" key="1">
    <citation type="journal article" date="2018" name="PLoS Genet.">
        <title>Population sequencing reveals clonal diversity and ancestral inbreeding in the grapevine cultivar Chardonnay.</title>
        <authorList>
            <person name="Roach M.J."/>
            <person name="Johnson D.L."/>
            <person name="Bohlmann J."/>
            <person name="van Vuuren H.J."/>
            <person name="Jones S.J."/>
            <person name="Pretorius I.S."/>
            <person name="Schmidt S.A."/>
            <person name="Borneman A.R."/>
        </authorList>
    </citation>
    <scope>NUCLEOTIDE SEQUENCE [LARGE SCALE GENOMIC DNA]</scope>
    <source>
        <strain evidence="11">cv. Chardonnay</strain>
        <tissue evidence="10">Leaf</tissue>
    </source>
</reference>
<keyword evidence="5" id="KW-0472">Membrane</keyword>
<keyword evidence="4 7" id="KW-0732">Signal</keyword>
<keyword evidence="2 7" id="KW-0134">Cell wall</keyword>
<dbReference type="PROSITE" id="PS50842">
    <property type="entry name" value="EXPANSIN_EG45"/>
    <property type="match status" value="1"/>
</dbReference>
<evidence type="ECO:0000256" key="7">
    <source>
        <dbReference type="RuleBase" id="RU365023"/>
    </source>
</evidence>
<keyword evidence="6 7" id="KW-0961">Cell wall biogenesis/degradation</keyword>
<dbReference type="InterPro" id="IPR036908">
    <property type="entry name" value="RlpA-like_sf"/>
</dbReference>
<comment type="similarity">
    <text evidence="1 7">Belongs to the expansin family. Expansin A subfamily.</text>
</comment>
<dbReference type="Pfam" id="PF03330">
    <property type="entry name" value="DPBB_1"/>
    <property type="match status" value="1"/>
</dbReference>
<evidence type="ECO:0000256" key="1">
    <source>
        <dbReference type="ARBA" id="ARBA00005392"/>
    </source>
</evidence>
<evidence type="ECO:0000313" key="11">
    <source>
        <dbReference type="Proteomes" id="UP000288805"/>
    </source>
</evidence>
<feature type="chain" id="PRO_5018809673" description="Expansin" evidence="7">
    <location>
        <begin position="29"/>
        <end position="249"/>
    </location>
</feature>
<keyword evidence="3 7" id="KW-0964">Secreted</keyword>
<dbReference type="GO" id="GO:0009664">
    <property type="term" value="P:plant-type cell wall organization"/>
    <property type="evidence" value="ECO:0007669"/>
    <property type="project" value="InterPro"/>
</dbReference>
<proteinExistence type="inferred from homology"/>
<evidence type="ECO:0000256" key="2">
    <source>
        <dbReference type="ARBA" id="ARBA00022512"/>
    </source>
</evidence>
<dbReference type="Gene3D" id="2.40.40.10">
    <property type="entry name" value="RlpA-like domain"/>
    <property type="match status" value="1"/>
</dbReference>
<evidence type="ECO:0000256" key="5">
    <source>
        <dbReference type="ARBA" id="ARBA00023136"/>
    </source>
</evidence>
<dbReference type="Pfam" id="PF01357">
    <property type="entry name" value="Expansin_C"/>
    <property type="match status" value="1"/>
</dbReference>
<feature type="domain" description="Expansin-like CBD" evidence="9">
    <location>
        <begin position="167"/>
        <end position="246"/>
    </location>
</feature>
<dbReference type="Proteomes" id="UP000288805">
    <property type="component" value="Unassembled WGS sequence"/>
</dbReference>
<dbReference type="AlphaFoldDB" id="A0A438DZQ0"/>
<dbReference type="PROSITE" id="PS50843">
    <property type="entry name" value="EXPANSIN_CBD"/>
    <property type="match status" value="1"/>
</dbReference>
<dbReference type="InterPro" id="IPR002963">
    <property type="entry name" value="Expansin"/>
</dbReference>
<sequence>MAVKAIIHILLPLVFFLVFSSFVPRIYSDGGGWQNAHATFYGNQDMGGACGYGAATSYGPYTAALSNALFNDGYSCGSCYELQCTNDRQWCIAGTVTVTATNNCPPDPSKPNDNGGWCNPPLQHFDLSEPAFLKIAQYKAGIVPVLYRRVSCAVQGGIRFTMNGNPDFILVLISNVGSAGDVRAVSIKGSGTGWETMTRNWGQNWQSNAKLIGQSISFKVTTSDGKSVTSNDVVPANWKFGQTFEGAQF</sequence>
<feature type="domain" description="Expansin-like EG45" evidence="8">
    <location>
        <begin position="47"/>
        <end position="157"/>
    </location>
</feature>
<feature type="signal peptide" evidence="7">
    <location>
        <begin position="1"/>
        <end position="28"/>
    </location>
</feature>
<name>A0A438DZQ0_VITVI</name>
<evidence type="ECO:0000259" key="8">
    <source>
        <dbReference type="PROSITE" id="PS50842"/>
    </source>
</evidence>
<dbReference type="InterPro" id="IPR036749">
    <property type="entry name" value="Expansin_CBD_sf"/>
</dbReference>
<dbReference type="EMBL" id="QGNW01001448">
    <property type="protein sequence ID" value="RVW40995.1"/>
    <property type="molecule type" value="Genomic_DNA"/>
</dbReference>
<dbReference type="PRINTS" id="PR01225">
    <property type="entry name" value="EXPANSNFAMLY"/>
</dbReference>
<dbReference type="GO" id="GO:0016020">
    <property type="term" value="C:membrane"/>
    <property type="evidence" value="ECO:0007669"/>
    <property type="project" value="UniProtKB-SubCell"/>
</dbReference>
<comment type="caution">
    <text evidence="10">The sequence shown here is derived from an EMBL/GenBank/DDBJ whole genome shotgun (WGS) entry which is preliminary data.</text>
</comment>
<dbReference type="GO" id="GO:0005576">
    <property type="term" value="C:extracellular region"/>
    <property type="evidence" value="ECO:0007669"/>
    <property type="project" value="InterPro"/>
</dbReference>
<dbReference type="CDD" id="cd22274">
    <property type="entry name" value="DPBB_EXPA_N"/>
    <property type="match status" value="1"/>
</dbReference>
<evidence type="ECO:0000256" key="3">
    <source>
        <dbReference type="ARBA" id="ARBA00022525"/>
    </source>
</evidence>
<dbReference type="InterPro" id="IPR007118">
    <property type="entry name" value="Expan_Lol_pI"/>
</dbReference>
<accession>A0A438DZQ0</accession>
<dbReference type="Gene3D" id="2.60.40.760">
    <property type="entry name" value="Expansin, cellulose-binding-like domain"/>
    <property type="match status" value="1"/>
</dbReference>
<dbReference type="InterPro" id="IPR007112">
    <property type="entry name" value="Expansin/allergen_DPBB_dom"/>
</dbReference>
<dbReference type="FunFam" id="2.60.40.760:FF:000001">
    <property type="entry name" value="Expansin"/>
    <property type="match status" value="1"/>
</dbReference>
<dbReference type="KEGG" id="vvi:100267155"/>
<dbReference type="GO" id="GO:0009653">
    <property type="term" value="P:anatomical structure morphogenesis"/>
    <property type="evidence" value="ECO:0007669"/>
    <property type="project" value="UniProtKB-ARBA"/>
</dbReference>
<comment type="function">
    <text evidence="7">Causes loosening and extension of plant cell walls by disrupting non-covalent bonding between cellulose microfibrils and matrix glucans. No enzymatic activity has been found.</text>
</comment>
<dbReference type="SMART" id="SM00837">
    <property type="entry name" value="DPBB_1"/>
    <property type="match status" value="1"/>
</dbReference>
<dbReference type="PRINTS" id="PR01226">
    <property type="entry name" value="EXPANSIN"/>
</dbReference>